<dbReference type="InterPro" id="IPR002110">
    <property type="entry name" value="Ankyrin_rpt"/>
</dbReference>
<dbReference type="PANTHER" id="PTHR24123">
    <property type="entry name" value="ANKYRIN REPEAT-CONTAINING"/>
    <property type="match status" value="1"/>
</dbReference>
<feature type="repeat" description="ANK" evidence="3">
    <location>
        <begin position="47"/>
        <end position="79"/>
    </location>
</feature>
<feature type="repeat" description="ANK" evidence="3">
    <location>
        <begin position="143"/>
        <end position="175"/>
    </location>
</feature>
<keyword evidence="1" id="KW-0677">Repeat</keyword>
<dbReference type="SMART" id="SM00248">
    <property type="entry name" value="ANK"/>
    <property type="match status" value="3"/>
</dbReference>
<keyword evidence="2 3" id="KW-0040">ANK repeat</keyword>
<evidence type="ECO:0000313" key="6">
    <source>
        <dbReference type="EMBL" id="TGM15326.1"/>
    </source>
</evidence>
<dbReference type="Proteomes" id="UP000297832">
    <property type="component" value="Unassembled WGS sequence"/>
</dbReference>
<reference evidence="7 8" key="2">
    <citation type="journal article" date="2019" name="PLoS Negl. Trop. Dis.">
        <title>Revisiting the worldwide diversity of Leptospira species in the environment.</title>
        <authorList>
            <person name="Vincent A.T."/>
            <person name="Schiettekatte O."/>
            <person name="Bourhy P."/>
            <person name="Veyrier F.J."/>
            <person name="Picardeau M."/>
        </authorList>
    </citation>
    <scope>NUCLEOTIDE SEQUENCE [LARGE SCALE GENOMIC DNA]</scope>
    <source>
        <strain evidence="6 7">201702405</strain>
        <strain evidence="8">201702406</strain>
    </source>
</reference>
<evidence type="ECO:0000313" key="5">
    <source>
        <dbReference type="EMBL" id="TGM13207.1"/>
    </source>
</evidence>
<dbReference type="AlphaFoldDB" id="A0A5F2BXQ1"/>
<evidence type="ECO:0000256" key="3">
    <source>
        <dbReference type="PROSITE-ProRule" id="PRU00023"/>
    </source>
</evidence>
<dbReference type="EMBL" id="RQGV01000005">
    <property type="protein sequence ID" value="TGM15326.1"/>
    <property type="molecule type" value="Genomic_DNA"/>
</dbReference>
<dbReference type="PANTHER" id="PTHR24123:SF141">
    <property type="entry name" value="ANKYRIN 2, ISOFORM U"/>
    <property type="match status" value="1"/>
</dbReference>
<protein>
    <submittedName>
        <fullName evidence="6">Ankyrin repeat domain-containing protein</fullName>
    </submittedName>
</protein>
<feature type="signal peptide" evidence="4">
    <location>
        <begin position="1"/>
        <end position="20"/>
    </location>
</feature>
<evidence type="ECO:0000256" key="4">
    <source>
        <dbReference type="SAM" id="SignalP"/>
    </source>
</evidence>
<dbReference type="PROSITE" id="PS50297">
    <property type="entry name" value="ANK_REP_REGION"/>
    <property type="match status" value="2"/>
</dbReference>
<name>A0A5F2BXQ1_9LEPT</name>
<dbReference type="EMBL" id="RQGU01000144">
    <property type="protein sequence ID" value="TGM13207.1"/>
    <property type="molecule type" value="Genomic_DNA"/>
</dbReference>
<dbReference type="SUPFAM" id="SSF48403">
    <property type="entry name" value="Ankyrin repeat"/>
    <property type="match status" value="1"/>
</dbReference>
<evidence type="ECO:0000313" key="7">
    <source>
        <dbReference type="Proteomes" id="UP000297832"/>
    </source>
</evidence>
<organism evidence="6 7">
    <name type="scientific">Leptospira selangorensis</name>
    <dbReference type="NCBI Taxonomy" id="2484982"/>
    <lineage>
        <taxon>Bacteria</taxon>
        <taxon>Pseudomonadati</taxon>
        <taxon>Spirochaetota</taxon>
        <taxon>Spirochaetia</taxon>
        <taxon>Leptospirales</taxon>
        <taxon>Leptospiraceae</taxon>
        <taxon>Leptospira</taxon>
    </lineage>
</organism>
<evidence type="ECO:0000256" key="2">
    <source>
        <dbReference type="ARBA" id="ARBA00023043"/>
    </source>
</evidence>
<dbReference type="PROSITE" id="PS50088">
    <property type="entry name" value="ANK_REPEAT"/>
    <property type="match status" value="2"/>
</dbReference>
<accession>A0A5F2BXQ1</accession>
<dbReference type="InterPro" id="IPR051165">
    <property type="entry name" value="Multifunctional_ANK_Repeat"/>
</dbReference>
<keyword evidence="8" id="KW-1185">Reference proteome</keyword>
<dbReference type="PROSITE" id="PS51257">
    <property type="entry name" value="PROKAR_LIPOPROTEIN"/>
    <property type="match status" value="1"/>
</dbReference>
<keyword evidence="4" id="KW-0732">Signal</keyword>
<dbReference type="Pfam" id="PF00023">
    <property type="entry name" value="Ank"/>
    <property type="match status" value="1"/>
</dbReference>
<sequence>MKRFFIFVFIINLFSACATMSDLVYQKNNDAVIKKISEGANPNDVSDCETPLEVAASTGNAELVTFLLSKGANPNIRGKGCPYDFVVSIGGYVLSRDTFYKQSDTPLAHAANLNIAKLLVEAGANPNVGGVVRYNPSGQGLAYYKSPLYNAITEKKYDIAEYLIQKGAKINIYNGVTGENVLLSWFTDRKNTPEEEKFFSYLKSKGLKNLDLSDAALNKIKGKVYSSYVHTPTGHGTSMPADMFQAAYDTPSQISNMTYSAEDKDFFHYTEFSWKETGQNLHEWIIQRRAATKSLEKPYRPKKK</sequence>
<feature type="chain" id="PRO_5043207159" evidence="4">
    <location>
        <begin position="21"/>
        <end position="304"/>
    </location>
</feature>
<dbReference type="Proteomes" id="UP000298057">
    <property type="component" value="Unassembled WGS sequence"/>
</dbReference>
<gene>
    <name evidence="6" type="ORF">EHQ81_02715</name>
    <name evidence="5" type="ORF">EHQ82_19470</name>
</gene>
<evidence type="ECO:0000313" key="8">
    <source>
        <dbReference type="Proteomes" id="UP000298057"/>
    </source>
</evidence>
<proteinExistence type="predicted"/>
<dbReference type="InterPro" id="IPR036770">
    <property type="entry name" value="Ankyrin_rpt-contain_sf"/>
</dbReference>
<dbReference type="RefSeq" id="WP_135629003.1">
    <property type="nucleotide sequence ID" value="NZ_RQGU01000144.1"/>
</dbReference>
<reference evidence="5" key="1">
    <citation type="submission" date="2018-10" db="EMBL/GenBank/DDBJ databases">
        <authorList>
            <person name="Vincent A.T."/>
            <person name="Schiettekatte O."/>
            <person name="Bourhy P."/>
            <person name="Veyrier F.J."/>
            <person name="Picardeau M."/>
        </authorList>
    </citation>
    <scope>NUCLEOTIDE SEQUENCE</scope>
    <source>
        <strain evidence="5">201702406</strain>
    </source>
</reference>
<evidence type="ECO:0000256" key="1">
    <source>
        <dbReference type="ARBA" id="ARBA00022737"/>
    </source>
</evidence>
<dbReference type="Gene3D" id="1.25.40.20">
    <property type="entry name" value="Ankyrin repeat-containing domain"/>
    <property type="match status" value="2"/>
</dbReference>
<dbReference type="Pfam" id="PF12796">
    <property type="entry name" value="Ank_2"/>
    <property type="match status" value="1"/>
</dbReference>
<comment type="caution">
    <text evidence="6">The sequence shown here is derived from an EMBL/GenBank/DDBJ whole genome shotgun (WGS) entry which is preliminary data.</text>
</comment>